<dbReference type="GO" id="GO:0032040">
    <property type="term" value="C:small-subunit processome"/>
    <property type="evidence" value="ECO:0007669"/>
    <property type="project" value="InterPro"/>
</dbReference>
<dbReference type="Pfam" id="PF08156">
    <property type="entry name" value="NOP5NT"/>
    <property type="match status" value="2"/>
</dbReference>
<evidence type="ECO:0000256" key="1">
    <source>
        <dbReference type="ARBA" id="ARBA00040742"/>
    </source>
</evidence>
<feature type="domain" description="Nop" evidence="3">
    <location>
        <begin position="418"/>
        <end position="607"/>
    </location>
</feature>
<dbReference type="PROSITE" id="PS51358">
    <property type="entry name" value="NOP"/>
    <property type="match status" value="1"/>
</dbReference>
<dbReference type="InterPro" id="IPR045056">
    <property type="entry name" value="Nop56/Nop58"/>
</dbReference>
<comment type="caution">
    <text evidence="4">The sequence shown here is derived from an EMBL/GenBank/DDBJ whole genome shotgun (WGS) entry which is preliminary data.</text>
</comment>
<dbReference type="InterPro" id="IPR012974">
    <property type="entry name" value="NOP58/56_N"/>
</dbReference>
<gene>
    <name evidence="4" type="ORF">P879_06753</name>
</gene>
<feature type="region of interest" description="Disordered" evidence="2">
    <location>
        <begin position="644"/>
        <end position="721"/>
    </location>
</feature>
<sequence length="737" mass="81598">MGTQQHYVLFEHVTGYALFRVKEFDEITRHFTAHVNAFIKPIAFVHFCSVAEAVENIQAVSDGVISGLLRQFLLKNVPHQSVLGVNEESLGKSIISSRVDIMGTQQHYVLFEHVTGYALFRVKEFDEITRHFTAHVNAFIKPIAFVHFCSVAEAVENIQAVSDGVISGLLRQFLLKNVPHQSVLGVNEESLGKSIMSCGFEFECIWHGAIREVLRVIRQYFPRLTKSLITQPGDAFSLAINSVRKPASTHLDELSPGRVAESRTRLIIGLARARLQLNLSQHLADTSVIKALTLIDELDANLARSASRLRASYGSHFPEVCRPSFTNCPCLSDIDLIRLIAKCPFRSLLASAQSRDLELCLTRPKMGASIRIAARDSIGCDLLDEDGESLKMFAGKLLKMIQMREHYTDMLTRRIESLVPNLYALLKSTLPQGGTAPSDRSAELKLTETSSASLVAARLIANAGSLTRLANMPTSRILSLGASKALFRKSGAVAATSTGLLGSASRLTVYSTTGDNLELHSTTTLPLSELKTVSGNRLQPDVIRRRAARLLAAKSSLACKADCFRSHNPPDKEESPRESAEDPRLTSGAFGIELGRTVQNNLRVWAEANGVHVDRTEDQKKIQRERRKKYRKAKRKAWLVRKLSRAATGPRSSMGITKYNPQPVIQRSPKTHSDSENWTASQGHMDVDMDDTSTPPGDKEMVNTAMKDEEDSNEVMPTMWTTERSLRSKAKRLTAIG</sequence>
<feature type="compositionally biased region" description="Polar residues" evidence="2">
    <location>
        <begin position="650"/>
        <end position="665"/>
    </location>
</feature>
<dbReference type="PANTHER" id="PTHR10894">
    <property type="entry name" value="NUCLEOLAR PROTEIN 5 NUCLEOLAR PROTEIN NOP5 NOP58"/>
    <property type="match status" value="1"/>
</dbReference>
<evidence type="ECO:0000259" key="3">
    <source>
        <dbReference type="PROSITE" id="PS51358"/>
    </source>
</evidence>
<accession>A0A8T0DFU5</accession>
<evidence type="ECO:0000256" key="2">
    <source>
        <dbReference type="SAM" id="MobiDB-lite"/>
    </source>
</evidence>
<evidence type="ECO:0000313" key="4">
    <source>
        <dbReference type="EMBL" id="KAF8566705.1"/>
    </source>
</evidence>
<evidence type="ECO:0000313" key="5">
    <source>
        <dbReference type="Proteomes" id="UP000699462"/>
    </source>
</evidence>
<dbReference type="EMBL" id="JTDF01004738">
    <property type="protein sequence ID" value="KAF8566705.1"/>
    <property type="molecule type" value="Genomic_DNA"/>
</dbReference>
<organism evidence="4 5">
    <name type="scientific">Paragonimus westermani</name>
    <dbReference type="NCBI Taxonomy" id="34504"/>
    <lineage>
        <taxon>Eukaryota</taxon>
        <taxon>Metazoa</taxon>
        <taxon>Spiralia</taxon>
        <taxon>Lophotrochozoa</taxon>
        <taxon>Platyhelminthes</taxon>
        <taxon>Trematoda</taxon>
        <taxon>Digenea</taxon>
        <taxon>Plagiorchiida</taxon>
        <taxon>Troglotremata</taxon>
        <taxon>Troglotrematidae</taxon>
        <taxon>Paragonimus</taxon>
    </lineage>
</organism>
<dbReference type="SUPFAM" id="SSF89124">
    <property type="entry name" value="Nop domain"/>
    <property type="match status" value="2"/>
</dbReference>
<dbReference type="OrthoDB" id="6780543at2759"/>
<name>A0A8T0DFU5_9TREM</name>
<feature type="region of interest" description="Disordered" evidence="2">
    <location>
        <begin position="562"/>
        <end position="586"/>
    </location>
</feature>
<dbReference type="InterPro" id="IPR002687">
    <property type="entry name" value="Nop_dom"/>
</dbReference>
<dbReference type="Proteomes" id="UP000699462">
    <property type="component" value="Unassembled WGS sequence"/>
</dbReference>
<dbReference type="GO" id="GO:0030515">
    <property type="term" value="F:snoRNA binding"/>
    <property type="evidence" value="ECO:0007669"/>
    <property type="project" value="InterPro"/>
</dbReference>
<dbReference type="Gene3D" id="1.10.287.4070">
    <property type="match status" value="1"/>
</dbReference>
<proteinExistence type="predicted"/>
<dbReference type="AlphaFoldDB" id="A0A8T0DFU5"/>
<keyword evidence="5" id="KW-1185">Reference proteome</keyword>
<dbReference type="InterPro" id="IPR036070">
    <property type="entry name" value="Nop_dom_sf"/>
</dbReference>
<protein>
    <recommendedName>
        <fullName evidence="1">Nucleolar protein 56</fullName>
    </recommendedName>
</protein>
<dbReference type="Pfam" id="PF01798">
    <property type="entry name" value="Nop"/>
    <property type="match status" value="2"/>
</dbReference>
<dbReference type="InterPro" id="IPR042239">
    <property type="entry name" value="Nop_C"/>
</dbReference>
<dbReference type="PANTHER" id="PTHR10894:SF0">
    <property type="entry name" value="NUCLEOLAR PROTEIN 56"/>
    <property type="match status" value="1"/>
</dbReference>
<reference evidence="4 5" key="1">
    <citation type="submission" date="2019-07" db="EMBL/GenBank/DDBJ databases">
        <title>Annotation for the trematode Paragonimus westermani.</title>
        <authorList>
            <person name="Choi Y.-J."/>
        </authorList>
    </citation>
    <scope>NUCLEOTIDE SEQUENCE [LARGE SCALE GENOMIC DNA]</scope>
    <source>
        <strain evidence="4">180907_Pwestermani</strain>
    </source>
</reference>
<dbReference type="Gene3D" id="1.10.246.90">
    <property type="entry name" value="Nop domain"/>
    <property type="match status" value="1"/>
</dbReference>
<feature type="compositionally biased region" description="Basic and acidic residues" evidence="2">
    <location>
        <begin position="562"/>
        <end position="584"/>
    </location>
</feature>
<dbReference type="GO" id="GO:0031428">
    <property type="term" value="C:box C/D methylation guide snoRNP complex"/>
    <property type="evidence" value="ECO:0007669"/>
    <property type="project" value="InterPro"/>
</dbReference>